<organism evidence="3 4">
    <name type="scientific">Nocardioides panacisoli</name>
    <dbReference type="NCBI Taxonomy" id="627624"/>
    <lineage>
        <taxon>Bacteria</taxon>
        <taxon>Bacillati</taxon>
        <taxon>Actinomycetota</taxon>
        <taxon>Actinomycetes</taxon>
        <taxon>Propionibacteriales</taxon>
        <taxon>Nocardioidaceae</taxon>
        <taxon>Nocardioides</taxon>
    </lineage>
</organism>
<comment type="caution">
    <text evidence="3">The sequence shown here is derived from an EMBL/GenBank/DDBJ whole genome shotgun (WGS) entry which is preliminary data.</text>
</comment>
<dbReference type="RefSeq" id="WP_344776729.1">
    <property type="nucleotide sequence ID" value="NZ_BAABAH010000011.1"/>
</dbReference>
<proteinExistence type="predicted"/>
<dbReference type="Proteomes" id="UP001501821">
    <property type="component" value="Unassembled WGS sequence"/>
</dbReference>
<dbReference type="Gene3D" id="3.60.10.10">
    <property type="entry name" value="Endonuclease/exonuclease/phosphatase"/>
    <property type="match status" value="1"/>
</dbReference>
<gene>
    <name evidence="3" type="ORF">GCM10022242_29350</name>
</gene>
<evidence type="ECO:0000256" key="2">
    <source>
        <dbReference type="SAM" id="Phobius"/>
    </source>
</evidence>
<sequence>MREPSGHRADAEHSPLLLVAAFAVVAAIVFALFQLVGTGDDSPGTALDDTSPSTVASDGTTPTLPPTEQGQTLKPDARVGPGGPGDQISVDPNLKRRVRQNLRPAITPTSGRSGTGLSIGPVTDINAPIGSPVTGTVTVADANIPNRTNDAGWVTSMHTLTGAQPDFITLNEVGRHSTSGIEGVAPGYGAYRDPVPDRSTGGAGQSMNNVVMWRSDRWTLFDAGRFKVVDNDNGYYNGRPFTWDRYATWAVLQRDDGAVVSVISVHMPTNPRKFPKQHGANAMSRAAQYGHGMDLLHGLVSQLSAYGPVLVGGDMNSHASDGSWAAAPKMTAAGYNYTKDSGVIYLFFPGAASVEESHEVHVVSDHPALITHLDMNGIGPTTG</sequence>
<evidence type="ECO:0000313" key="3">
    <source>
        <dbReference type="EMBL" id="GAA3826168.1"/>
    </source>
</evidence>
<reference evidence="4" key="1">
    <citation type="journal article" date="2019" name="Int. J. Syst. Evol. Microbiol.">
        <title>The Global Catalogue of Microorganisms (GCM) 10K type strain sequencing project: providing services to taxonomists for standard genome sequencing and annotation.</title>
        <authorList>
            <consortium name="The Broad Institute Genomics Platform"/>
            <consortium name="The Broad Institute Genome Sequencing Center for Infectious Disease"/>
            <person name="Wu L."/>
            <person name="Ma J."/>
        </authorList>
    </citation>
    <scope>NUCLEOTIDE SEQUENCE [LARGE SCALE GENOMIC DNA]</scope>
    <source>
        <strain evidence="4">JCM 16953</strain>
    </source>
</reference>
<name>A0ABP7ISY1_9ACTN</name>
<dbReference type="EMBL" id="BAABAH010000011">
    <property type="protein sequence ID" value="GAA3826168.1"/>
    <property type="molecule type" value="Genomic_DNA"/>
</dbReference>
<dbReference type="SUPFAM" id="SSF56219">
    <property type="entry name" value="DNase I-like"/>
    <property type="match status" value="1"/>
</dbReference>
<keyword evidence="4" id="KW-1185">Reference proteome</keyword>
<feature type="region of interest" description="Disordered" evidence="1">
    <location>
        <begin position="42"/>
        <end position="93"/>
    </location>
</feature>
<protein>
    <recommendedName>
        <fullName evidence="5">Endonuclease/exonuclease/phosphatase domain-containing protein</fullName>
    </recommendedName>
</protein>
<evidence type="ECO:0000313" key="4">
    <source>
        <dbReference type="Proteomes" id="UP001501821"/>
    </source>
</evidence>
<feature type="compositionally biased region" description="Polar residues" evidence="1">
    <location>
        <begin position="48"/>
        <end position="72"/>
    </location>
</feature>
<keyword evidence="2" id="KW-0472">Membrane</keyword>
<accession>A0ABP7ISY1</accession>
<keyword evidence="2" id="KW-1133">Transmembrane helix</keyword>
<feature type="transmembrane region" description="Helical" evidence="2">
    <location>
        <begin position="16"/>
        <end position="36"/>
    </location>
</feature>
<keyword evidence="2" id="KW-0812">Transmembrane</keyword>
<evidence type="ECO:0008006" key="5">
    <source>
        <dbReference type="Google" id="ProtNLM"/>
    </source>
</evidence>
<evidence type="ECO:0000256" key="1">
    <source>
        <dbReference type="SAM" id="MobiDB-lite"/>
    </source>
</evidence>
<dbReference type="InterPro" id="IPR036691">
    <property type="entry name" value="Endo/exonu/phosph_ase_sf"/>
</dbReference>